<evidence type="ECO:0000313" key="3">
    <source>
        <dbReference type="RefSeq" id="XP_025405850.1"/>
    </source>
</evidence>
<dbReference type="GO" id="GO:0050482">
    <property type="term" value="P:arachidonate secretion"/>
    <property type="evidence" value="ECO:0007669"/>
    <property type="project" value="InterPro"/>
</dbReference>
<dbReference type="GO" id="GO:0005198">
    <property type="term" value="F:structural molecule activity"/>
    <property type="evidence" value="ECO:0007669"/>
    <property type="project" value="InterPro"/>
</dbReference>
<feature type="domain" description="Phospholipase A2-like" evidence="1">
    <location>
        <begin position="28"/>
        <end position="98"/>
    </location>
</feature>
<dbReference type="RefSeq" id="XP_025405850.1">
    <property type="nucleotide sequence ID" value="XM_025550065.1"/>
</dbReference>
<dbReference type="GO" id="GO:0004623">
    <property type="term" value="F:phospholipase A2 activity"/>
    <property type="evidence" value="ECO:0007669"/>
    <property type="project" value="InterPro"/>
</dbReference>
<dbReference type="Proteomes" id="UP000694846">
    <property type="component" value="Unplaced"/>
</dbReference>
<dbReference type="GO" id="GO:0006644">
    <property type="term" value="P:phospholipid metabolic process"/>
    <property type="evidence" value="ECO:0007669"/>
    <property type="project" value="InterPro"/>
</dbReference>
<dbReference type="InterPro" id="IPR036444">
    <property type="entry name" value="PLipase_A2_dom_sf"/>
</dbReference>
<evidence type="ECO:0000313" key="2">
    <source>
        <dbReference type="Proteomes" id="UP000694846"/>
    </source>
</evidence>
<feature type="non-terminal residue" evidence="3">
    <location>
        <position position="137"/>
    </location>
</feature>
<evidence type="ECO:0000259" key="1">
    <source>
        <dbReference type="Pfam" id="PF08398"/>
    </source>
</evidence>
<dbReference type="InterPro" id="IPR013607">
    <property type="entry name" value="Phospholipase_A2-like"/>
</dbReference>
<keyword evidence="2" id="KW-1185">Reference proteome</keyword>
<proteinExistence type="predicted"/>
<protein>
    <submittedName>
        <fullName evidence="3">Uncharacterized protein LOC112680073</fullName>
    </submittedName>
</protein>
<dbReference type="GeneID" id="112680073"/>
<organism evidence="2 3">
    <name type="scientific">Sipha flava</name>
    <name type="common">yellow sugarcane aphid</name>
    <dbReference type="NCBI Taxonomy" id="143950"/>
    <lineage>
        <taxon>Eukaryota</taxon>
        <taxon>Metazoa</taxon>
        <taxon>Ecdysozoa</taxon>
        <taxon>Arthropoda</taxon>
        <taxon>Hexapoda</taxon>
        <taxon>Insecta</taxon>
        <taxon>Pterygota</taxon>
        <taxon>Neoptera</taxon>
        <taxon>Paraneoptera</taxon>
        <taxon>Hemiptera</taxon>
        <taxon>Sternorrhyncha</taxon>
        <taxon>Aphidomorpha</taxon>
        <taxon>Aphidoidea</taxon>
        <taxon>Aphididae</taxon>
        <taxon>Sipha</taxon>
    </lineage>
</organism>
<dbReference type="Gene3D" id="1.20.90.10">
    <property type="entry name" value="Phospholipase A2 domain"/>
    <property type="match status" value="1"/>
</dbReference>
<sequence>MMRSLYKSKPIKTGKGLLNSAINSLPFEIHVPGYQFCGPGTKLEKRLERGDKGINPLDSACRDHDIAYSKSNNLVDRHKADRELENRAWERVKSGSIKEKAVAYAVMNAMKAKRKIGMGCNNQKQKNQKNQIRVILK</sequence>
<name>A0A8B8F5P3_9HEMI</name>
<dbReference type="Pfam" id="PF08398">
    <property type="entry name" value="Phospholip_A2_4"/>
    <property type="match status" value="1"/>
</dbReference>
<dbReference type="AlphaFoldDB" id="A0A8B8F5P3"/>
<reference evidence="3" key="1">
    <citation type="submission" date="2025-08" db="UniProtKB">
        <authorList>
            <consortium name="RefSeq"/>
        </authorList>
    </citation>
    <scope>IDENTIFICATION</scope>
</reference>
<dbReference type="OrthoDB" id="6622896at2759"/>
<accession>A0A8B8F5P3</accession>
<gene>
    <name evidence="3" type="primary">LOC112680073</name>
</gene>